<feature type="compositionally biased region" description="Polar residues" evidence="1">
    <location>
        <begin position="128"/>
        <end position="142"/>
    </location>
</feature>
<comment type="caution">
    <text evidence="2">The sequence shown here is derived from an EMBL/GenBank/DDBJ whole genome shotgun (WGS) entry which is preliminary data.</text>
</comment>
<name>A0A9P6B269_9AGAM</name>
<dbReference type="Proteomes" id="UP000886523">
    <property type="component" value="Unassembled WGS sequence"/>
</dbReference>
<reference evidence="2" key="1">
    <citation type="journal article" date="2020" name="Nat. Commun.">
        <title>Large-scale genome sequencing of mycorrhizal fungi provides insights into the early evolution of symbiotic traits.</title>
        <authorList>
            <person name="Miyauchi S."/>
            <person name="Kiss E."/>
            <person name="Kuo A."/>
            <person name="Drula E."/>
            <person name="Kohler A."/>
            <person name="Sanchez-Garcia M."/>
            <person name="Morin E."/>
            <person name="Andreopoulos B."/>
            <person name="Barry K.W."/>
            <person name="Bonito G."/>
            <person name="Buee M."/>
            <person name="Carver A."/>
            <person name="Chen C."/>
            <person name="Cichocki N."/>
            <person name="Clum A."/>
            <person name="Culley D."/>
            <person name="Crous P.W."/>
            <person name="Fauchery L."/>
            <person name="Girlanda M."/>
            <person name="Hayes R.D."/>
            <person name="Keri Z."/>
            <person name="LaButti K."/>
            <person name="Lipzen A."/>
            <person name="Lombard V."/>
            <person name="Magnuson J."/>
            <person name="Maillard F."/>
            <person name="Murat C."/>
            <person name="Nolan M."/>
            <person name="Ohm R.A."/>
            <person name="Pangilinan J."/>
            <person name="Pereira M.F."/>
            <person name="Perotto S."/>
            <person name="Peter M."/>
            <person name="Pfister S."/>
            <person name="Riley R."/>
            <person name="Sitrit Y."/>
            <person name="Stielow J.B."/>
            <person name="Szollosi G."/>
            <person name="Zifcakova L."/>
            <person name="Stursova M."/>
            <person name="Spatafora J.W."/>
            <person name="Tedersoo L."/>
            <person name="Vaario L.M."/>
            <person name="Yamada A."/>
            <person name="Yan M."/>
            <person name="Wang P."/>
            <person name="Xu J."/>
            <person name="Bruns T."/>
            <person name="Baldrian P."/>
            <person name="Vilgalys R."/>
            <person name="Dunand C."/>
            <person name="Henrissat B."/>
            <person name="Grigoriev I.V."/>
            <person name="Hibbett D."/>
            <person name="Nagy L.G."/>
            <person name="Martin F.M."/>
        </authorList>
    </citation>
    <scope>NUCLEOTIDE SEQUENCE</scope>
    <source>
        <strain evidence="2">UP504</strain>
    </source>
</reference>
<sequence>MLKSAARLEQSAQDLALLHRTSSSSLPYSHQKRPMRSSSGVTNTTTKTSTKATTLLAQYTNSDLLALDQLEDSCDDEPVSPAKILASSQLSAPQLCDADEQTSNDMGDHDLDDLMMQLSDGHLQRLQGLSPTPNNKASNVRTQDVLPPSFSGSNVVSLKRNHEELHRRPSKRIAIDLTSSPPSPSSFRNSRSPSPGNRMVLVRRNGVSVSPSRLPPCSPKPRFKGPLFLASPLPGKLSDNSTNEPLRGSISREHHNFSQTSSQTILDDSRDIRSSALKPSYSEHDVHINSVLEITKAMEYGFDYNPAEDRHTEVLMVSEPRSEDWDDIEKWMADNVDIVD</sequence>
<organism evidence="2 3">
    <name type="scientific">Hydnum rufescens UP504</name>
    <dbReference type="NCBI Taxonomy" id="1448309"/>
    <lineage>
        <taxon>Eukaryota</taxon>
        <taxon>Fungi</taxon>
        <taxon>Dikarya</taxon>
        <taxon>Basidiomycota</taxon>
        <taxon>Agaricomycotina</taxon>
        <taxon>Agaricomycetes</taxon>
        <taxon>Cantharellales</taxon>
        <taxon>Hydnaceae</taxon>
        <taxon>Hydnum</taxon>
    </lineage>
</organism>
<proteinExistence type="predicted"/>
<dbReference type="AlphaFoldDB" id="A0A9P6B269"/>
<evidence type="ECO:0000313" key="2">
    <source>
        <dbReference type="EMBL" id="KAF9516348.1"/>
    </source>
</evidence>
<feature type="compositionally biased region" description="Polar residues" evidence="1">
    <location>
        <begin position="257"/>
        <end position="266"/>
    </location>
</feature>
<dbReference type="EMBL" id="MU128940">
    <property type="protein sequence ID" value="KAF9516348.1"/>
    <property type="molecule type" value="Genomic_DNA"/>
</dbReference>
<gene>
    <name evidence="2" type="ORF">BS47DRAFT_677400</name>
</gene>
<evidence type="ECO:0000313" key="3">
    <source>
        <dbReference type="Proteomes" id="UP000886523"/>
    </source>
</evidence>
<accession>A0A9P6B269</accession>
<feature type="compositionally biased region" description="Low complexity" evidence="1">
    <location>
        <begin position="37"/>
        <end position="47"/>
    </location>
</feature>
<keyword evidence="3" id="KW-1185">Reference proteome</keyword>
<feature type="region of interest" description="Disordered" evidence="1">
    <location>
        <begin position="22"/>
        <end position="47"/>
    </location>
</feature>
<protein>
    <submittedName>
        <fullName evidence="2">Uncharacterized protein</fullName>
    </submittedName>
</protein>
<feature type="region of interest" description="Disordered" evidence="1">
    <location>
        <begin position="128"/>
        <end position="198"/>
    </location>
</feature>
<evidence type="ECO:0000256" key="1">
    <source>
        <dbReference type="SAM" id="MobiDB-lite"/>
    </source>
</evidence>
<feature type="compositionally biased region" description="Low complexity" evidence="1">
    <location>
        <begin position="185"/>
        <end position="195"/>
    </location>
</feature>
<feature type="region of interest" description="Disordered" evidence="1">
    <location>
        <begin position="229"/>
        <end position="270"/>
    </location>
</feature>